<keyword evidence="1" id="KW-0472">Membrane</keyword>
<proteinExistence type="predicted"/>
<dbReference type="AlphaFoldDB" id="A0A168PZZ8"/>
<protein>
    <submittedName>
        <fullName evidence="2">Uncharacterized protein</fullName>
    </submittedName>
</protein>
<keyword evidence="3" id="KW-1185">Reference proteome</keyword>
<keyword evidence="1" id="KW-1133">Transmembrane helix</keyword>
<reference evidence="2" key="1">
    <citation type="submission" date="2016-04" db="EMBL/GenBank/DDBJ databases">
        <authorList>
            <person name="Evans L.H."/>
            <person name="Alamgir A."/>
            <person name="Owens N."/>
            <person name="Weber N.D."/>
            <person name="Virtaneva K."/>
            <person name="Barbian K."/>
            <person name="Babar A."/>
            <person name="Rosenke K."/>
        </authorList>
    </citation>
    <scope>NUCLEOTIDE SEQUENCE [LARGE SCALE GENOMIC DNA]</scope>
    <source>
        <strain evidence="2">CBS 101.48</strain>
    </source>
</reference>
<gene>
    <name evidence="2" type="primary">ABSGL_09090.1 scaffold 10677</name>
</gene>
<feature type="transmembrane region" description="Helical" evidence="1">
    <location>
        <begin position="21"/>
        <end position="44"/>
    </location>
</feature>
<dbReference type="OrthoDB" id="2299631at2759"/>
<feature type="transmembrane region" description="Helical" evidence="1">
    <location>
        <begin position="97"/>
        <end position="117"/>
    </location>
</feature>
<evidence type="ECO:0000256" key="1">
    <source>
        <dbReference type="SAM" id="Phobius"/>
    </source>
</evidence>
<evidence type="ECO:0000313" key="2">
    <source>
        <dbReference type="EMBL" id="SAM03272.1"/>
    </source>
</evidence>
<dbReference type="InParanoid" id="A0A168PZZ8"/>
<evidence type="ECO:0000313" key="3">
    <source>
        <dbReference type="Proteomes" id="UP000078561"/>
    </source>
</evidence>
<feature type="transmembrane region" description="Helical" evidence="1">
    <location>
        <begin position="70"/>
        <end position="88"/>
    </location>
</feature>
<feature type="transmembrane region" description="Helical" evidence="1">
    <location>
        <begin position="148"/>
        <end position="166"/>
    </location>
</feature>
<name>A0A168PZZ8_ABSGL</name>
<organism evidence="2">
    <name type="scientific">Absidia glauca</name>
    <name type="common">Pin mould</name>
    <dbReference type="NCBI Taxonomy" id="4829"/>
    <lineage>
        <taxon>Eukaryota</taxon>
        <taxon>Fungi</taxon>
        <taxon>Fungi incertae sedis</taxon>
        <taxon>Mucoromycota</taxon>
        <taxon>Mucoromycotina</taxon>
        <taxon>Mucoromycetes</taxon>
        <taxon>Mucorales</taxon>
        <taxon>Cunninghamellaceae</taxon>
        <taxon>Absidia</taxon>
    </lineage>
</organism>
<dbReference type="Proteomes" id="UP000078561">
    <property type="component" value="Unassembled WGS sequence"/>
</dbReference>
<dbReference type="EMBL" id="LT554074">
    <property type="protein sequence ID" value="SAM03272.1"/>
    <property type="molecule type" value="Genomic_DNA"/>
</dbReference>
<accession>A0A168PZZ8</accession>
<keyword evidence="1" id="KW-0812">Transmembrane</keyword>
<sequence>MAHFKQQSICCCLLPRAGIMAFTIIYGFWSCSSILLTILTYPFAKIYVPEDMRESVYGTSLLDHLFDFEYVIPLVCAATYFYAFFLAYKRKWKIFETVLYALGAIAVYDLYSMYFPIDMSIRFLLIEDLSFLPDNRSEEDQQKMMHEMSLLMLGVTLVLNVLPWMVQLASKKGVEGTHQWNLALPVENRRTPCMTKKLGWKISRVWRCATGITELHIDSEYNT</sequence>